<evidence type="ECO:0000313" key="5">
    <source>
        <dbReference type="EMBL" id="MDH7637684.1"/>
    </source>
</evidence>
<dbReference type="InterPro" id="IPR050306">
    <property type="entry name" value="PfkB_Carbo_kinase"/>
</dbReference>
<comment type="caution">
    <text evidence="5">The sequence shown here is derived from an EMBL/GenBank/DDBJ whole genome shotgun (WGS) entry which is preliminary data.</text>
</comment>
<dbReference type="SUPFAM" id="SSF53613">
    <property type="entry name" value="Ribokinase-like"/>
    <property type="match status" value="1"/>
</dbReference>
<evidence type="ECO:0000259" key="4">
    <source>
        <dbReference type="Pfam" id="PF00294"/>
    </source>
</evidence>
<dbReference type="PANTHER" id="PTHR43085">
    <property type="entry name" value="HEXOKINASE FAMILY MEMBER"/>
    <property type="match status" value="1"/>
</dbReference>
<organism evidence="5 6">
    <name type="scientific">Sphingomonas oryzagri</name>
    <dbReference type="NCBI Taxonomy" id="3042314"/>
    <lineage>
        <taxon>Bacteria</taxon>
        <taxon>Pseudomonadati</taxon>
        <taxon>Pseudomonadota</taxon>
        <taxon>Alphaproteobacteria</taxon>
        <taxon>Sphingomonadales</taxon>
        <taxon>Sphingomonadaceae</taxon>
        <taxon>Sphingomonas</taxon>
    </lineage>
</organism>
<dbReference type="Gene3D" id="3.40.1190.20">
    <property type="match status" value="1"/>
</dbReference>
<keyword evidence="2" id="KW-0808">Transferase</keyword>
<evidence type="ECO:0000313" key="6">
    <source>
        <dbReference type="Proteomes" id="UP001160625"/>
    </source>
</evidence>
<keyword evidence="6" id="KW-1185">Reference proteome</keyword>
<dbReference type="GO" id="GO:0016301">
    <property type="term" value="F:kinase activity"/>
    <property type="evidence" value="ECO:0007669"/>
    <property type="project" value="UniProtKB-KW"/>
</dbReference>
<dbReference type="EMBL" id="JARYGZ010000001">
    <property type="protein sequence ID" value="MDH7637684.1"/>
    <property type="molecule type" value="Genomic_DNA"/>
</dbReference>
<dbReference type="PANTHER" id="PTHR43085:SF57">
    <property type="entry name" value="CARBOHYDRATE KINASE PFKB DOMAIN-CONTAINING PROTEIN"/>
    <property type="match status" value="1"/>
</dbReference>
<evidence type="ECO:0000256" key="2">
    <source>
        <dbReference type="ARBA" id="ARBA00022679"/>
    </source>
</evidence>
<dbReference type="Pfam" id="PF00294">
    <property type="entry name" value="PfkB"/>
    <property type="match status" value="1"/>
</dbReference>
<accession>A0ABT6MYY2</accession>
<gene>
    <name evidence="5" type="ORF">QGN17_02975</name>
</gene>
<proteinExistence type="inferred from homology"/>
<keyword evidence="3 5" id="KW-0418">Kinase</keyword>
<dbReference type="Proteomes" id="UP001160625">
    <property type="component" value="Unassembled WGS sequence"/>
</dbReference>
<evidence type="ECO:0000256" key="1">
    <source>
        <dbReference type="ARBA" id="ARBA00010688"/>
    </source>
</evidence>
<dbReference type="InterPro" id="IPR029056">
    <property type="entry name" value="Ribokinase-like"/>
</dbReference>
<name>A0ABT6MYY2_9SPHN</name>
<reference evidence="5" key="1">
    <citation type="submission" date="2023-04" db="EMBL/GenBank/DDBJ databases">
        <title>Sphingomonas sp. MAHUQ-71 isolated from rice field.</title>
        <authorList>
            <person name="Huq M.A."/>
        </authorList>
    </citation>
    <scope>NUCLEOTIDE SEQUENCE</scope>
    <source>
        <strain evidence="5">MAHUQ-71</strain>
    </source>
</reference>
<sequence length="286" mass="30023">MTSVPKRVALVGYAALDHPIQLAGQFRSHWTTPIRHRGGGPWPRPGGCHFYAGMPIARTGADTALVTWIGDDVPGAQYRGHCTAQGMSDAGMAVIEGGDTPLCFLVYEDDGACACLIDFGLSGREAVTPAQADVLAAADFVCMTVAPPQAAEQALSLTRPDAVIAWVTKNDPASFPPHFRQQLASRARYIFCNARELPWVDEALGGDRGDRIIIQTNGAGEVLVHEQTRTTPIAVSPIDARDTTGAGDTLAGGTLAALIAGETDILRAVEAGVSAAADLLRPRSGL</sequence>
<dbReference type="RefSeq" id="WP_281043026.1">
    <property type="nucleotide sequence ID" value="NZ_JARYGZ010000001.1"/>
</dbReference>
<dbReference type="InterPro" id="IPR011611">
    <property type="entry name" value="PfkB_dom"/>
</dbReference>
<feature type="domain" description="Carbohydrate kinase PfkB" evidence="4">
    <location>
        <begin position="36"/>
        <end position="277"/>
    </location>
</feature>
<protein>
    <submittedName>
        <fullName evidence="5">Carbohydrate kinase family protein</fullName>
    </submittedName>
</protein>
<comment type="similarity">
    <text evidence="1">Belongs to the carbohydrate kinase PfkB family.</text>
</comment>
<evidence type="ECO:0000256" key="3">
    <source>
        <dbReference type="ARBA" id="ARBA00022777"/>
    </source>
</evidence>